<dbReference type="RefSeq" id="WP_097176194.1">
    <property type="nucleotide sequence ID" value="NZ_OBML01000012.1"/>
</dbReference>
<dbReference type="InterPro" id="IPR011642">
    <property type="entry name" value="Gate_dom"/>
</dbReference>
<dbReference type="OrthoDB" id="9797308at2"/>
<protein>
    <submittedName>
        <fullName evidence="3">Nucleoside recognition</fullName>
    </submittedName>
</protein>
<keyword evidence="1" id="KW-0472">Membrane</keyword>
<dbReference type="STRING" id="538381.GCA_001696535_00742"/>
<evidence type="ECO:0000259" key="2">
    <source>
        <dbReference type="Pfam" id="PF07670"/>
    </source>
</evidence>
<feature type="transmembrane region" description="Helical" evidence="1">
    <location>
        <begin position="163"/>
        <end position="190"/>
    </location>
</feature>
<feature type="transmembrane region" description="Helical" evidence="1">
    <location>
        <begin position="288"/>
        <end position="311"/>
    </location>
</feature>
<evidence type="ECO:0000313" key="4">
    <source>
        <dbReference type="Proteomes" id="UP000219331"/>
    </source>
</evidence>
<dbReference type="Pfam" id="PF07670">
    <property type="entry name" value="Gate"/>
    <property type="match status" value="2"/>
</dbReference>
<feature type="transmembrane region" description="Helical" evidence="1">
    <location>
        <begin position="121"/>
        <end position="143"/>
    </location>
</feature>
<feature type="transmembrane region" description="Helical" evidence="1">
    <location>
        <begin position="61"/>
        <end position="84"/>
    </location>
</feature>
<keyword evidence="4" id="KW-1185">Reference proteome</keyword>
<evidence type="ECO:0000313" key="3">
    <source>
        <dbReference type="EMBL" id="SOC22923.1"/>
    </source>
</evidence>
<feature type="domain" description="Nucleoside transporter/FeoB GTPase Gate" evidence="2">
    <location>
        <begin position="178"/>
        <end position="272"/>
    </location>
</feature>
<feature type="domain" description="Nucleoside transporter/FeoB GTPase Gate" evidence="2">
    <location>
        <begin position="20"/>
        <end position="101"/>
    </location>
</feature>
<reference evidence="3 4" key="1">
    <citation type="submission" date="2017-08" db="EMBL/GenBank/DDBJ databases">
        <authorList>
            <person name="de Groot N.N."/>
        </authorList>
    </citation>
    <scope>NUCLEOTIDE SEQUENCE [LARGE SCALE GENOMIC DNA]</scope>
    <source>
        <strain evidence="3 4">USBA 352</strain>
    </source>
</reference>
<dbReference type="Proteomes" id="UP000219331">
    <property type="component" value="Unassembled WGS sequence"/>
</dbReference>
<keyword evidence="1" id="KW-0812">Transmembrane</keyword>
<name>A0A285TPM0_9HYPH</name>
<organism evidence="3 4">
    <name type="scientific">Stappia indica</name>
    <dbReference type="NCBI Taxonomy" id="538381"/>
    <lineage>
        <taxon>Bacteria</taxon>
        <taxon>Pseudomonadati</taxon>
        <taxon>Pseudomonadota</taxon>
        <taxon>Alphaproteobacteria</taxon>
        <taxon>Hyphomicrobiales</taxon>
        <taxon>Stappiaceae</taxon>
        <taxon>Stappia</taxon>
    </lineage>
</organism>
<sequence>MSVRAQLIQRTRDTFGIYWELVRIIVPVMVIVEILARLGAIRAMSPYFEPVMQLYGLPPEIALAWLTGLLIGLWGAIVIVFALVPVSELTVADITVFSTLLLFAHALPIEQRIIQRAGPGFWITTVLRVVGGLACAALLHQLYEATGWLSTPLSPVWMPMEETSTWTGFAIGLGKTLLMMLVILFGLCWLMDILKVTGIMDRLIRALVPLFRLAGIAPPAVPFASVGLLLGISYGGGLLIREARESRVDPRQVFLASAFMGFAHSLIEDTLIVVAVGADFTSVFFGRLLFAVVATALLAKVVSLIPDWILFAEPAQARAAREAGADAA</sequence>
<dbReference type="EMBL" id="OBML01000012">
    <property type="protein sequence ID" value="SOC22923.1"/>
    <property type="molecule type" value="Genomic_DNA"/>
</dbReference>
<feature type="transmembrane region" description="Helical" evidence="1">
    <location>
        <begin position="21"/>
        <end position="40"/>
    </location>
</feature>
<proteinExistence type="predicted"/>
<gene>
    <name evidence="3" type="ORF">SAMN05421512_112186</name>
</gene>
<accession>A0A285TPM0</accession>
<feature type="transmembrane region" description="Helical" evidence="1">
    <location>
        <begin position="253"/>
        <end position="276"/>
    </location>
</feature>
<evidence type="ECO:0000256" key="1">
    <source>
        <dbReference type="SAM" id="Phobius"/>
    </source>
</evidence>
<keyword evidence="1" id="KW-1133">Transmembrane helix</keyword>
<dbReference type="AlphaFoldDB" id="A0A285TPM0"/>